<dbReference type="RefSeq" id="WP_058296147.1">
    <property type="nucleotide sequence ID" value="NZ_CAKJVD010000048.1"/>
</dbReference>
<dbReference type="OrthoDB" id="179400at2"/>
<evidence type="ECO:0000256" key="3">
    <source>
        <dbReference type="SAM" id="SignalP"/>
    </source>
</evidence>
<dbReference type="EMBL" id="UWJD01000002">
    <property type="protein sequence ID" value="VCT85400.1"/>
    <property type="molecule type" value="Genomic_DNA"/>
</dbReference>
<dbReference type="GeneID" id="68878459"/>
<dbReference type="GO" id="GO:0046872">
    <property type="term" value="F:metal ion binding"/>
    <property type="evidence" value="ECO:0007669"/>
    <property type="project" value="UniProtKB-KW"/>
</dbReference>
<evidence type="ECO:0000313" key="5">
    <source>
        <dbReference type="EMBL" id="PEG32001.1"/>
    </source>
</evidence>
<dbReference type="Proteomes" id="UP000220840">
    <property type="component" value="Unassembled WGS sequence"/>
</dbReference>
<dbReference type="InterPro" id="IPR026045">
    <property type="entry name" value="Ferric-bd"/>
</dbReference>
<dbReference type="PIRSF" id="PIRSF002825">
    <property type="entry name" value="CfbpA"/>
    <property type="match status" value="1"/>
</dbReference>
<keyword evidence="7" id="KW-1185">Reference proteome</keyword>
<feature type="chain" id="PRO_5044380434" evidence="3">
    <location>
        <begin position="21"/>
        <end position="343"/>
    </location>
</feature>
<dbReference type="AlphaFoldDB" id="A0A2A7ML01"/>
<reference evidence="5 7" key="1">
    <citation type="submission" date="2017-10" db="EMBL/GenBank/DDBJ databases">
        <title>Effective Description of Clostridium neonatale sp. nov. linked to necrotizing enterocolitis in neonates and a clarification of species assignable to the genus Clostridium (Prazmowski 1880) emend. Lawson and Rainey 2016.</title>
        <authorList>
            <person name="Bernard K."/>
            <person name="Burdz T."/>
            <person name="Wiebe D."/>
            <person name="Balcewich B."/>
            <person name="Alfa M."/>
            <person name="Bernier A.-M."/>
        </authorList>
    </citation>
    <scope>NUCLEOTIDE SEQUENCE [LARGE SCALE GENOMIC DNA]</scope>
    <source>
        <strain evidence="5 7">LCDC99A005</strain>
    </source>
</reference>
<evidence type="ECO:0000313" key="4">
    <source>
        <dbReference type="EMBL" id="CAG9705933.1"/>
    </source>
</evidence>
<evidence type="ECO:0000313" key="8">
    <source>
        <dbReference type="Proteomes" id="UP000431451"/>
    </source>
</evidence>
<dbReference type="EMBL" id="PDCJ01000001">
    <property type="protein sequence ID" value="PEG32001.1"/>
    <property type="molecule type" value="Genomic_DNA"/>
</dbReference>
<dbReference type="Gene3D" id="3.40.190.10">
    <property type="entry name" value="Periplasmic binding protein-like II"/>
    <property type="match status" value="2"/>
</dbReference>
<proteinExistence type="predicted"/>
<evidence type="ECO:0000313" key="7">
    <source>
        <dbReference type="Proteomes" id="UP000220840"/>
    </source>
</evidence>
<evidence type="ECO:0000313" key="6">
    <source>
        <dbReference type="EMBL" id="VCT85400.1"/>
    </source>
</evidence>
<gene>
    <name evidence="6" type="primary">phnS</name>
    <name evidence="4" type="ORF">CNEO_42188</name>
    <name evidence="6" type="ORF">CNEONATNEC25_03001</name>
    <name evidence="5" type="ORF">CQ394_09945</name>
</gene>
<dbReference type="PANTHER" id="PTHR30006">
    <property type="entry name" value="THIAMINE-BINDING PERIPLASMIC PROTEIN-RELATED"/>
    <property type="match status" value="1"/>
</dbReference>
<dbReference type="GO" id="GO:0030976">
    <property type="term" value="F:thiamine pyrophosphate binding"/>
    <property type="evidence" value="ECO:0007669"/>
    <property type="project" value="TreeGrafter"/>
</dbReference>
<reference evidence="6 8" key="2">
    <citation type="submission" date="2018-06" db="EMBL/GenBank/DDBJ databases">
        <authorList>
            <consortium name="IHU Genomes"/>
        </authorList>
    </citation>
    <scope>NUCLEOTIDE SEQUENCE [LARGE SCALE GENOMIC DNA]</scope>
    <source>
        <strain evidence="6 8">NEC25</strain>
    </source>
</reference>
<feature type="signal peptide" evidence="3">
    <location>
        <begin position="1"/>
        <end position="20"/>
    </location>
</feature>
<evidence type="ECO:0000256" key="1">
    <source>
        <dbReference type="ARBA" id="ARBA00022729"/>
    </source>
</evidence>
<dbReference type="CDD" id="cd13547">
    <property type="entry name" value="PBP2_Fbp_like_2"/>
    <property type="match status" value="1"/>
</dbReference>
<accession>A0A2A7ML01</accession>
<keyword evidence="2" id="KW-0479">Metal-binding</keyword>
<reference evidence="4" key="3">
    <citation type="submission" date="2021-10" db="EMBL/GenBank/DDBJ databases">
        <authorList>
            <person name="Mesa V."/>
        </authorList>
    </citation>
    <scope>NUCLEOTIDE SEQUENCE</scope>
    <source>
        <strain evidence="4">CC3_PB</strain>
    </source>
</reference>
<dbReference type="PANTHER" id="PTHR30006:SF2">
    <property type="entry name" value="ABC TRANSPORTER SUBSTRATE-BINDING PROTEIN"/>
    <property type="match status" value="1"/>
</dbReference>
<evidence type="ECO:0000256" key="2">
    <source>
        <dbReference type="PIRSR" id="PIRSR002825-1"/>
    </source>
</evidence>
<dbReference type="EMBL" id="CAKJVE010000004">
    <property type="protein sequence ID" value="CAG9705933.1"/>
    <property type="molecule type" value="Genomic_DNA"/>
</dbReference>
<protein>
    <submittedName>
        <fullName evidence="6">2-aminoethylphosphonate-binding periplasmic protein</fullName>
    </submittedName>
    <submittedName>
        <fullName evidence="5">ABC transporter substrate-binding protein</fullName>
    </submittedName>
    <submittedName>
        <fullName evidence="4">ABC transporter, substrate-binding protein</fullName>
    </submittedName>
</protein>
<dbReference type="Proteomes" id="UP000789738">
    <property type="component" value="Unassembled WGS sequence"/>
</dbReference>
<keyword evidence="1 3" id="KW-0732">Signal</keyword>
<keyword evidence="2" id="KW-0408">Iron</keyword>
<dbReference type="GO" id="GO:0015888">
    <property type="term" value="P:thiamine transport"/>
    <property type="evidence" value="ECO:0007669"/>
    <property type="project" value="TreeGrafter"/>
</dbReference>
<organism evidence="5 7">
    <name type="scientific">Clostridium neonatale</name>
    <dbReference type="NCBI Taxonomy" id="137838"/>
    <lineage>
        <taxon>Bacteria</taxon>
        <taxon>Bacillati</taxon>
        <taxon>Bacillota</taxon>
        <taxon>Clostridia</taxon>
        <taxon>Eubacteriales</taxon>
        <taxon>Clostridiaceae</taxon>
        <taxon>Clostridium</taxon>
    </lineage>
</organism>
<feature type="binding site" evidence="2">
    <location>
        <position position="238"/>
    </location>
    <ligand>
        <name>Fe cation</name>
        <dbReference type="ChEBI" id="CHEBI:24875"/>
    </ligand>
</feature>
<dbReference type="Pfam" id="PF13343">
    <property type="entry name" value="SBP_bac_6"/>
    <property type="match status" value="1"/>
</dbReference>
<dbReference type="Proteomes" id="UP000431451">
    <property type="component" value="Unassembled WGS sequence"/>
</dbReference>
<dbReference type="PROSITE" id="PS51257">
    <property type="entry name" value="PROKAR_LIPOPROTEIN"/>
    <property type="match status" value="1"/>
</dbReference>
<dbReference type="GO" id="GO:0030288">
    <property type="term" value="C:outer membrane-bounded periplasmic space"/>
    <property type="evidence" value="ECO:0007669"/>
    <property type="project" value="TreeGrafter"/>
</dbReference>
<dbReference type="STRING" id="137838.GCA_001458595_03465"/>
<dbReference type="SUPFAM" id="SSF53850">
    <property type="entry name" value="Periplasmic binding protein-like II"/>
    <property type="match status" value="1"/>
</dbReference>
<name>A0A2A7ML01_9CLOT</name>
<dbReference type="GO" id="GO:0030975">
    <property type="term" value="F:thiamine binding"/>
    <property type="evidence" value="ECO:0007669"/>
    <property type="project" value="TreeGrafter"/>
</dbReference>
<sequence length="343" mass="36748">MKFKRIGALLLTLSIGGTLIGCGGSSNNSSDNAGTAQEAKNSGKVVVYTAGPDGLAQNIADAFKEETGIEMEIFQGTTGKILAKLEAEKSNPIADVVVLASWPAAVGMKNDGWTLAYEDAKNADKLYDGWVDADKHIFGYSGSAVGIVYNTNLVKNPGQDWNDYLSADYKDSLNLPDPSSSGSAMDLISGYMESFGEDGWKYFEGLKGNGAVVAGANKEALEPVITGAKKAVIGGVDYMAYSSKAKGEPIDIIYPKSGTVVNPRTVSILKDAPNMENAKKAVDFFLSDTAQKLVDEAYIIPGRSDIKSETRANLEDIKLLNYDLNTMGENEKDKISKFQQIFN</sequence>